<evidence type="ECO:0000256" key="2">
    <source>
        <dbReference type="ARBA" id="ARBA00022448"/>
    </source>
</evidence>
<sequence>MLGLVEFGWTFAFQIINFLILYYVLRKYLFKPVTGHMNSRTEKIENAIKDAENKKKEANELHTEYMSKLDNIKEERNQIIKEATRRAEERGNEIVKAAELDAKKILERANQDIERERQKAINELKDQLSTLAIITASKVIEKELDQQAHQQLIQQFIDEVGEVTWQN</sequence>
<dbReference type="NCBIfam" id="TIGR01144">
    <property type="entry name" value="ATP_synt_b"/>
    <property type="match status" value="1"/>
</dbReference>
<keyword evidence="10 13" id="KW-0066">ATP synthesis</keyword>
<keyword evidence="7 13" id="KW-1133">Transmembrane helix</keyword>
<reference evidence="16 17" key="1">
    <citation type="submission" date="2016-10" db="EMBL/GenBank/DDBJ databases">
        <authorList>
            <person name="de Groot N.N."/>
        </authorList>
    </citation>
    <scope>NUCLEOTIDE SEQUENCE [LARGE SCALE GENOMIC DNA]</scope>
    <source>
        <strain evidence="16 17">DSM 18978</strain>
    </source>
</reference>
<comment type="subcellular location">
    <subcellularLocation>
        <location evidence="13">Cell membrane</location>
        <topology evidence="13">Single-pass membrane protein</topology>
    </subcellularLocation>
    <subcellularLocation>
        <location evidence="12">Endomembrane system</location>
        <topology evidence="12">Single-pass membrane protein</topology>
    </subcellularLocation>
</comment>
<dbReference type="OrthoDB" id="9795863at2"/>
<gene>
    <name evidence="13" type="primary">atpF</name>
    <name evidence="16" type="ORF">SAMN03080606_02849</name>
</gene>
<dbReference type="InterPro" id="IPR005864">
    <property type="entry name" value="ATP_synth_F0_bsu_bac"/>
</dbReference>
<dbReference type="GO" id="GO:0005886">
    <property type="term" value="C:plasma membrane"/>
    <property type="evidence" value="ECO:0007669"/>
    <property type="project" value="UniProtKB-SubCell"/>
</dbReference>
<evidence type="ECO:0000256" key="12">
    <source>
        <dbReference type="ARBA" id="ARBA00037847"/>
    </source>
</evidence>
<comment type="function">
    <text evidence="13">Component of the F(0) channel, it forms part of the peripheral stalk, linking F(1) to F(0).</text>
</comment>
<dbReference type="AlphaFoldDB" id="A0A1G5JGH8"/>
<evidence type="ECO:0000313" key="17">
    <source>
        <dbReference type="Proteomes" id="UP000198636"/>
    </source>
</evidence>
<keyword evidence="9 13" id="KW-0472">Membrane</keyword>
<keyword evidence="4 13" id="KW-0138">CF(0)</keyword>
<evidence type="ECO:0000256" key="7">
    <source>
        <dbReference type="ARBA" id="ARBA00022989"/>
    </source>
</evidence>
<evidence type="ECO:0000256" key="8">
    <source>
        <dbReference type="ARBA" id="ARBA00023065"/>
    </source>
</evidence>
<comment type="function">
    <text evidence="11 13">F(1)F(0) ATP synthase produces ATP from ADP in the presence of a proton or sodium gradient. F-type ATPases consist of two structural domains, F(1) containing the extramembraneous catalytic core and F(0) containing the membrane proton channel, linked together by a central stalk and a peripheral stalk. During catalysis, ATP synthesis in the catalytic domain of F(1) is coupled via a rotary mechanism of the central stalk subunits to proton translocation.</text>
</comment>
<dbReference type="PANTHER" id="PTHR33445:SF1">
    <property type="entry name" value="ATP SYNTHASE SUBUNIT B"/>
    <property type="match status" value="1"/>
</dbReference>
<keyword evidence="6 13" id="KW-0375">Hydrogen ion transport</keyword>
<evidence type="ECO:0000256" key="15">
    <source>
        <dbReference type="SAM" id="Coils"/>
    </source>
</evidence>
<evidence type="ECO:0000256" key="13">
    <source>
        <dbReference type="HAMAP-Rule" id="MF_01398"/>
    </source>
</evidence>
<evidence type="ECO:0000256" key="4">
    <source>
        <dbReference type="ARBA" id="ARBA00022547"/>
    </source>
</evidence>
<keyword evidence="5 13" id="KW-0812">Transmembrane</keyword>
<comment type="similarity">
    <text evidence="1 13 14">Belongs to the ATPase B chain family.</text>
</comment>
<dbReference type="PANTHER" id="PTHR33445">
    <property type="entry name" value="ATP SYNTHASE SUBUNIT B', CHLOROPLASTIC"/>
    <property type="match status" value="1"/>
</dbReference>
<dbReference type="Pfam" id="PF00430">
    <property type="entry name" value="ATP-synt_B"/>
    <property type="match status" value="1"/>
</dbReference>
<keyword evidence="8 13" id="KW-0406">Ion transport</keyword>
<evidence type="ECO:0000256" key="3">
    <source>
        <dbReference type="ARBA" id="ARBA00022475"/>
    </source>
</evidence>
<evidence type="ECO:0000313" key="16">
    <source>
        <dbReference type="EMBL" id="SCY87456.1"/>
    </source>
</evidence>
<dbReference type="GO" id="GO:0046961">
    <property type="term" value="F:proton-transporting ATPase activity, rotational mechanism"/>
    <property type="evidence" value="ECO:0007669"/>
    <property type="project" value="TreeGrafter"/>
</dbReference>
<dbReference type="SUPFAM" id="SSF81573">
    <property type="entry name" value="F1F0 ATP synthase subunit B, membrane domain"/>
    <property type="match status" value="1"/>
</dbReference>
<accession>A0A1G5JGH8</accession>
<keyword evidence="3 13" id="KW-1003">Cell membrane</keyword>
<feature type="transmembrane region" description="Helical" evidence="13">
    <location>
        <begin position="6"/>
        <end position="25"/>
    </location>
</feature>
<dbReference type="InterPro" id="IPR050059">
    <property type="entry name" value="ATP_synthase_B_chain"/>
</dbReference>
<organism evidence="16 17">
    <name type="scientific">Alkaliphilus peptidifermentans DSM 18978</name>
    <dbReference type="NCBI Taxonomy" id="1120976"/>
    <lineage>
        <taxon>Bacteria</taxon>
        <taxon>Bacillati</taxon>
        <taxon>Bacillota</taxon>
        <taxon>Clostridia</taxon>
        <taxon>Peptostreptococcales</taxon>
        <taxon>Natronincolaceae</taxon>
        <taxon>Alkaliphilus</taxon>
    </lineage>
</organism>
<dbReference type="GO" id="GO:0045259">
    <property type="term" value="C:proton-transporting ATP synthase complex"/>
    <property type="evidence" value="ECO:0007669"/>
    <property type="project" value="UniProtKB-KW"/>
</dbReference>
<dbReference type="InterPro" id="IPR028987">
    <property type="entry name" value="ATP_synth_B-like_membr_sf"/>
</dbReference>
<feature type="coiled-coil region" evidence="15">
    <location>
        <begin position="37"/>
        <end position="130"/>
    </location>
</feature>
<keyword evidence="17" id="KW-1185">Reference proteome</keyword>
<dbReference type="GO" id="GO:0012505">
    <property type="term" value="C:endomembrane system"/>
    <property type="evidence" value="ECO:0007669"/>
    <property type="project" value="UniProtKB-SubCell"/>
</dbReference>
<proteinExistence type="inferred from homology"/>
<dbReference type="Proteomes" id="UP000198636">
    <property type="component" value="Unassembled WGS sequence"/>
</dbReference>
<comment type="subunit">
    <text evidence="13">F-type ATPases have 2 components, F(1) - the catalytic core - and F(0) - the membrane proton channel. F(1) has five subunits: alpha(3), beta(3), gamma(1), delta(1), epsilon(1). F(0) has three main subunits: a(1), b(2) and c(10-14). The alpha and beta chains form an alternating ring which encloses part of the gamma chain. F(1) is attached to F(0) by a central stalk formed by the gamma and epsilon chains, while a peripheral stalk is formed by the delta and b chains.</text>
</comment>
<dbReference type="EMBL" id="FMUS01000019">
    <property type="protein sequence ID" value="SCY87456.1"/>
    <property type="molecule type" value="Genomic_DNA"/>
</dbReference>
<keyword evidence="2 13" id="KW-0813">Transport</keyword>
<evidence type="ECO:0000256" key="5">
    <source>
        <dbReference type="ARBA" id="ARBA00022692"/>
    </source>
</evidence>
<protein>
    <recommendedName>
        <fullName evidence="13">ATP synthase subunit b</fullName>
    </recommendedName>
    <alternativeName>
        <fullName evidence="13">ATP synthase F(0) sector subunit b</fullName>
    </alternativeName>
    <alternativeName>
        <fullName evidence="13">ATPase subunit I</fullName>
    </alternativeName>
    <alternativeName>
        <fullName evidence="13">F-type ATPase subunit b</fullName>
        <shortName evidence="13">F-ATPase subunit b</shortName>
    </alternativeName>
</protein>
<evidence type="ECO:0000256" key="14">
    <source>
        <dbReference type="RuleBase" id="RU003848"/>
    </source>
</evidence>
<dbReference type="GO" id="GO:0046933">
    <property type="term" value="F:proton-transporting ATP synthase activity, rotational mechanism"/>
    <property type="evidence" value="ECO:0007669"/>
    <property type="project" value="UniProtKB-UniRule"/>
</dbReference>
<dbReference type="Gene3D" id="1.20.5.620">
    <property type="entry name" value="F1F0 ATP synthase subunit B, membrane domain"/>
    <property type="match status" value="1"/>
</dbReference>
<dbReference type="CDD" id="cd06503">
    <property type="entry name" value="ATP-synt_Fo_b"/>
    <property type="match status" value="1"/>
</dbReference>
<dbReference type="RefSeq" id="WP_091544997.1">
    <property type="nucleotide sequence ID" value="NZ_FMUS01000019.1"/>
</dbReference>
<dbReference type="STRING" id="1120976.SAMN03080606_02849"/>
<evidence type="ECO:0000256" key="1">
    <source>
        <dbReference type="ARBA" id="ARBA00005513"/>
    </source>
</evidence>
<dbReference type="HAMAP" id="MF_01398">
    <property type="entry name" value="ATP_synth_b_bprime"/>
    <property type="match status" value="1"/>
</dbReference>
<evidence type="ECO:0000256" key="6">
    <source>
        <dbReference type="ARBA" id="ARBA00022781"/>
    </source>
</evidence>
<keyword evidence="15" id="KW-0175">Coiled coil</keyword>
<evidence type="ECO:0000256" key="11">
    <source>
        <dbReference type="ARBA" id="ARBA00025198"/>
    </source>
</evidence>
<evidence type="ECO:0000256" key="10">
    <source>
        <dbReference type="ARBA" id="ARBA00023310"/>
    </source>
</evidence>
<dbReference type="InterPro" id="IPR002146">
    <property type="entry name" value="ATP_synth_b/b'su_bac/chlpt"/>
</dbReference>
<name>A0A1G5JGH8_9FIRM</name>
<evidence type="ECO:0000256" key="9">
    <source>
        <dbReference type="ARBA" id="ARBA00023136"/>
    </source>
</evidence>